<evidence type="ECO:0000313" key="2">
    <source>
        <dbReference type="Proteomes" id="UP000185911"/>
    </source>
</evidence>
<gene>
    <name evidence="1" type="ORF">BLL52_1451</name>
</gene>
<proteinExistence type="predicted"/>
<reference evidence="1 2" key="1">
    <citation type="submission" date="2017-01" db="EMBL/GenBank/DDBJ databases">
        <title>Genome sequence of Rhodoferax antarcticus ANT.BR, a psychrophilic purple nonsulfur bacterium from an Antarctic microbial mat.</title>
        <authorList>
            <person name="Baker J."/>
            <person name="Riester C."/>
            <person name="Skinner B."/>
            <person name="Newell A."/>
            <person name="Swingley W."/>
            <person name="Madigan M."/>
            <person name="Jung D."/>
            <person name="Asao M."/>
            <person name="Chen M."/>
            <person name="Loughlin P."/>
            <person name="Pan H."/>
            <person name="Lin S."/>
            <person name="Li N."/>
            <person name="Shaw J."/>
            <person name="Prado M."/>
            <person name="Sherman C."/>
            <person name="Li X."/>
            <person name="Tang J."/>
            <person name="Blankenship R."/>
            <person name="Zhao T."/>
            <person name="Touchman J."/>
            <person name="Sattley M."/>
        </authorList>
    </citation>
    <scope>NUCLEOTIDE SEQUENCE [LARGE SCALE GENOMIC DNA]</scope>
    <source>
        <strain evidence="1 2">ANT.BR</strain>
    </source>
</reference>
<dbReference type="EMBL" id="MSYM01000009">
    <property type="protein sequence ID" value="OLP07164.1"/>
    <property type="molecule type" value="Genomic_DNA"/>
</dbReference>
<dbReference type="Proteomes" id="UP000185911">
    <property type="component" value="Unassembled WGS sequence"/>
</dbReference>
<comment type="caution">
    <text evidence="1">The sequence shown here is derived from an EMBL/GenBank/DDBJ whole genome shotgun (WGS) entry which is preliminary data.</text>
</comment>
<evidence type="ECO:0000313" key="1">
    <source>
        <dbReference type="EMBL" id="OLP07164.1"/>
    </source>
</evidence>
<sequence length="38" mass="4103">MCFNPRPPLLAGELCGCLVGQMAYGRFNPRPPLLAGEL</sequence>
<dbReference type="AlphaFoldDB" id="A0A1Q8YGH1"/>
<organism evidence="1 2">
    <name type="scientific">Rhodoferax antarcticus ANT.BR</name>
    <dbReference type="NCBI Taxonomy" id="1111071"/>
    <lineage>
        <taxon>Bacteria</taxon>
        <taxon>Pseudomonadati</taxon>
        <taxon>Pseudomonadota</taxon>
        <taxon>Betaproteobacteria</taxon>
        <taxon>Burkholderiales</taxon>
        <taxon>Comamonadaceae</taxon>
        <taxon>Rhodoferax</taxon>
    </lineage>
</organism>
<keyword evidence="2" id="KW-1185">Reference proteome</keyword>
<accession>A0A1Q8YGH1</accession>
<name>A0A1Q8YGH1_9BURK</name>
<protein>
    <submittedName>
        <fullName evidence="1">Uncharacterized protein</fullName>
    </submittedName>
</protein>